<dbReference type="GO" id="GO:0003677">
    <property type="term" value="F:DNA binding"/>
    <property type="evidence" value="ECO:0007669"/>
    <property type="project" value="UniProtKB-KW"/>
</dbReference>
<evidence type="ECO:0000256" key="2">
    <source>
        <dbReference type="ARBA" id="ARBA00023125"/>
    </source>
</evidence>
<keyword evidence="2" id="KW-0238">DNA-binding</keyword>
<dbReference type="SUPFAM" id="SSF52540">
    <property type="entry name" value="P-loop containing nucleoside triphosphate hydrolases"/>
    <property type="match status" value="1"/>
</dbReference>
<reference evidence="5" key="1">
    <citation type="submission" date="2020-05" db="EMBL/GenBank/DDBJ databases">
        <authorList>
            <person name="Chiriac C."/>
            <person name="Salcher M."/>
            <person name="Ghai R."/>
            <person name="Kavagutti S V."/>
        </authorList>
    </citation>
    <scope>NUCLEOTIDE SEQUENCE</scope>
</reference>
<dbReference type="CDD" id="cd06170">
    <property type="entry name" value="LuxR_C_like"/>
    <property type="match status" value="1"/>
</dbReference>
<dbReference type="AlphaFoldDB" id="A0A6J5YY08"/>
<organism evidence="5">
    <name type="scientific">freshwater metagenome</name>
    <dbReference type="NCBI Taxonomy" id="449393"/>
    <lineage>
        <taxon>unclassified sequences</taxon>
        <taxon>metagenomes</taxon>
        <taxon>ecological metagenomes</taxon>
    </lineage>
</organism>
<dbReference type="EMBL" id="CAESAE010000002">
    <property type="protein sequence ID" value="CAB4333742.1"/>
    <property type="molecule type" value="Genomic_DNA"/>
</dbReference>
<proteinExistence type="predicted"/>
<evidence type="ECO:0000313" key="5">
    <source>
        <dbReference type="EMBL" id="CAB4333742.1"/>
    </source>
</evidence>
<dbReference type="SMART" id="SM00421">
    <property type="entry name" value="HTH_LUXR"/>
    <property type="match status" value="1"/>
</dbReference>
<feature type="domain" description="HTH luxR-type" evidence="4">
    <location>
        <begin position="294"/>
        <end position="359"/>
    </location>
</feature>
<dbReference type="Pfam" id="PF00196">
    <property type="entry name" value="GerE"/>
    <property type="match status" value="1"/>
</dbReference>
<protein>
    <submittedName>
        <fullName evidence="5">Unannotated protein</fullName>
    </submittedName>
</protein>
<dbReference type="Gene3D" id="1.10.10.10">
    <property type="entry name" value="Winged helix-like DNA-binding domain superfamily/Winged helix DNA-binding domain"/>
    <property type="match status" value="1"/>
</dbReference>
<dbReference type="InterPro" id="IPR000792">
    <property type="entry name" value="Tscrpt_reg_LuxR_C"/>
</dbReference>
<dbReference type="InterPro" id="IPR027417">
    <property type="entry name" value="P-loop_NTPase"/>
</dbReference>
<accession>A0A6J5YY08</accession>
<dbReference type="PANTHER" id="PTHR44688">
    <property type="entry name" value="DNA-BINDING TRANSCRIPTIONAL ACTIVATOR DEVR_DOSR"/>
    <property type="match status" value="1"/>
</dbReference>
<evidence type="ECO:0000256" key="3">
    <source>
        <dbReference type="ARBA" id="ARBA00023163"/>
    </source>
</evidence>
<dbReference type="InterPro" id="IPR016032">
    <property type="entry name" value="Sig_transdc_resp-reg_C-effctor"/>
</dbReference>
<dbReference type="PROSITE" id="PS50043">
    <property type="entry name" value="HTH_LUXR_2"/>
    <property type="match status" value="1"/>
</dbReference>
<keyword evidence="1" id="KW-0805">Transcription regulation</keyword>
<dbReference type="SUPFAM" id="SSF46894">
    <property type="entry name" value="C-terminal effector domain of the bipartite response regulators"/>
    <property type="match status" value="1"/>
</dbReference>
<dbReference type="GO" id="GO:0006355">
    <property type="term" value="P:regulation of DNA-templated transcription"/>
    <property type="evidence" value="ECO:0007669"/>
    <property type="project" value="InterPro"/>
</dbReference>
<keyword evidence="3" id="KW-0804">Transcription</keyword>
<dbReference type="PANTHER" id="PTHR44688:SF16">
    <property type="entry name" value="DNA-BINDING TRANSCRIPTIONAL ACTIVATOR DEVR_DOSR"/>
    <property type="match status" value="1"/>
</dbReference>
<gene>
    <name evidence="5" type="ORF">UFOPK4107_00436</name>
</gene>
<dbReference type="PRINTS" id="PR00038">
    <property type="entry name" value="HTHLUXR"/>
</dbReference>
<sequence>MKESFVTKSLLLPGVLIETITPPLLIGFHLPRARLLEFFELAPPRVLVVMAPTGFGKTVLGAQWAMQHPDSTVWFNGTSSDTGSMMLHRMICAVRRILPDFADWYEVAPNVEARITQTIERMCSDLAVIGKPIDFIYDNMEVVPTINTPFIQTWASALPDNTRRLSLRKNPPLVSYSSQEDELAVKFLTANDLALTNVEISQLADSLGIDISETSAKNFLAKLQGWPAGITLLFDLLSKQNNLLLNNMDLRNYDPKLVREVAGQLSESRSMSDHQLDEIINRMIDKVFYGPRSRGGKSESLTAREAEILLQLDSNMTLEVIATKLFISKNTLKTHLKNLYRKLDADSRDSAVAKARNLSLI</sequence>
<evidence type="ECO:0000256" key="1">
    <source>
        <dbReference type="ARBA" id="ARBA00023015"/>
    </source>
</evidence>
<evidence type="ECO:0000259" key="4">
    <source>
        <dbReference type="PROSITE" id="PS50043"/>
    </source>
</evidence>
<name>A0A6J5YY08_9ZZZZ</name>
<dbReference type="InterPro" id="IPR036388">
    <property type="entry name" value="WH-like_DNA-bd_sf"/>
</dbReference>